<evidence type="ECO:0000313" key="3">
    <source>
        <dbReference type="WBParaSite" id="SSLN_0000841901-mRNA-1"/>
    </source>
</evidence>
<dbReference type="AlphaFoldDB" id="A0A183SV61"/>
<protein>
    <submittedName>
        <fullName evidence="3">Wax ester/triacylglycerol synthase family O-acyltransferase</fullName>
    </submittedName>
</protein>
<evidence type="ECO:0000313" key="2">
    <source>
        <dbReference type="Proteomes" id="UP000275846"/>
    </source>
</evidence>
<name>A0A183SV61_SCHSO</name>
<dbReference type="EMBL" id="UYSU01034473">
    <property type="protein sequence ID" value="VDL94494.1"/>
    <property type="molecule type" value="Genomic_DNA"/>
</dbReference>
<reference evidence="3" key="1">
    <citation type="submission" date="2016-06" db="UniProtKB">
        <authorList>
            <consortium name="WormBaseParasite"/>
        </authorList>
    </citation>
    <scope>IDENTIFICATION</scope>
</reference>
<keyword evidence="2" id="KW-1185">Reference proteome</keyword>
<dbReference type="WBParaSite" id="SSLN_0000841901-mRNA-1">
    <property type="protein sequence ID" value="SSLN_0000841901-mRNA-1"/>
    <property type="gene ID" value="SSLN_0000841901"/>
</dbReference>
<accession>A0A183SV61</accession>
<organism evidence="3">
    <name type="scientific">Schistocephalus solidus</name>
    <name type="common">Tapeworm</name>
    <dbReference type="NCBI Taxonomy" id="70667"/>
    <lineage>
        <taxon>Eukaryota</taxon>
        <taxon>Metazoa</taxon>
        <taxon>Spiralia</taxon>
        <taxon>Lophotrochozoa</taxon>
        <taxon>Platyhelminthes</taxon>
        <taxon>Cestoda</taxon>
        <taxon>Eucestoda</taxon>
        <taxon>Diphyllobothriidea</taxon>
        <taxon>Diphyllobothriidae</taxon>
        <taxon>Schistocephalus</taxon>
    </lineage>
</organism>
<dbReference type="Proteomes" id="UP000275846">
    <property type="component" value="Unassembled WGS sequence"/>
</dbReference>
<evidence type="ECO:0000313" key="1">
    <source>
        <dbReference type="EMBL" id="VDL94494.1"/>
    </source>
</evidence>
<gene>
    <name evidence="1" type="ORF">SSLN_LOCUS8109</name>
</gene>
<reference evidence="1 2" key="2">
    <citation type="submission" date="2018-11" db="EMBL/GenBank/DDBJ databases">
        <authorList>
            <consortium name="Pathogen Informatics"/>
        </authorList>
    </citation>
    <scope>NUCLEOTIDE SEQUENCE [LARGE SCALE GENOMIC DNA]</scope>
    <source>
        <strain evidence="1 2">NST_G2</strain>
    </source>
</reference>
<proteinExistence type="predicted"/>
<sequence length="73" mass="7892">MRPTSTSWASAWGETASSLPTWFDLVGGRDIWVGLVSHVAGGILPVQTTRIILVENVTPPRALANEQELYVTA</sequence>